<evidence type="ECO:0000313" key="5">
    <source>
        <dbReference type="EMBL" id="KZO94649.1"/>
    </source>
</evidence>
<dbReference type="PRINTS" id="PR00081">
    <property type="entry name" value="GDHRDH"/>
</dbReference>
<dbReference type="STRING" id="1330018.A0A167KHA8"/>
<reference evidence="5 6" key="1">
    <citation type="journal article" date="2016" name="Mol. Biol. Evol.">
        <title>Comparative Genomics of Early-Diverging Mushroom-Forming Fungi Provides Insights into the Origins of Lignocellulose Decay Capabilities.</title>
        <authorList>
            <person name="Nagy L.G."/>
            <person name="Riley R."/>
            <person name="Tritt A."/>
            <person name="Adam C."/>
            <person name="Daum C."/>
            <person name="Floudas D."/>
            <person name="Sun H."/>
            <person name="Yadav J.S."/>
            <person name="Pangilinan J."/>
            <person name="Larsson K.H."/>
            <person name="Matsuura K."/>
            <person name="Barry K."/>
            <person name="Labutti K."/>
            <person name="Kuo R."/>
            <person name="Ohm R.A."/>
            <person name="Bhattacharya S.S."/>
            <person name="Shirouzu T."/>
            <person name="Yoshinaga Y."/>
            <person name="Martin F.M."/>
            <person name="Grigoriev I.V."/>
            <person name="Hibbett D.S."/>
        </authorList>
    </citation>
    <scope>NUCLEOTIDE SEQUENCE [LARGE SCALE GENOMIC DNA]</scope>
    <source>
        <strain evidence="5 6">TUFC12733</strain>
    </source>
</reference>
<dbReference type="Pfam" id="PF00106">
    <property type="entry name" value="adh_short"/>
    <property type="match status" value="1"/>
</dbReference>
<dbReference type="PANTHER" id="PTHR24320:SF236">
    <property type="entry name" value="SHORT-CHAIN DEHYDROGENASE-RELATED"/>
    <property type="match status" value="1"/>
</dbReference>
<dbReference type="InterPro" id="IPR036291">
    <property type="entry name" value="NAD(P)-bd_dom_sf"/>
</dbReference>
<accession>A0A167KHA8</accession>
<name>A0A167KHA8_CALVF</name>
<dbReference type="SUPFAM" id="SSF51735">
    <property type="entry name" value="NAD(P)-binding Rossmann-fold domains"/>
    <property type="match status" value="1"/>
</dbReference>
<organism evidence="5 6">
    <name type="scientific">Calocera viscosa (strain TUFC12733)</name>
    <dbReference type="NCBI Taxonomy" id="1330018"/>
    <lineage>
        <taxon>Eukaryota</taxon>
        <taxon>Fungi</taxon>
        <taxon>Dikarya</taxon>
        <taxon>Basidiomycota</taxon>
        <taxon>Agaricomycotina</taxon>
        <taxon>Dacrymycetes</taxon>
        <taxon>Dacrymycetales</taxon>
        <taxon>Dacrymycetaceae</taxon>
        <taxon>Calocera</taxon>
    </lineage>
</organism>
<dbReference type="OrthoDB" id="191139at2759"/>
<dbReference type="PRINTS" id="PR00080">
    <property type="entry name" value="SDRFAMILY"/>
</dbReference>
<keyword evidence="2" id="KW-0521">NADP</keyword>
<dbReference type="InterPro" id="IPR002347">
    <property type="entry name" value="SDR_fam"/>
</dbReference>
<dbReference type="GO" id="GO:0016491">
    <property type="term" value="F:oxidoreductase activity"/>
    <property type="evidence" value="ECO:0007669"/>
    <property type="project" value="UniProtKB-KW"/>
</dbReference>
<gene>
    <name evidence="5" type="ORF">CALVIDRAFT_565396</name>
</gene>
<dbReference type="PANTHER" id="PTHR24320">
    <property type="entry name" value="RETINOL DEHYDROGENASE"/>
    <property type="match status" value="1"/>
</dbReference>
<evidence type="ECO:0000256" key="3">
    <source>
        <dbReference type="ARBA" id="ARBA00023002"/>
    </source>
</evidence>
<evidence type="ECO:0000313" key="6">
    <source>
        <dbReference type="Proteomes" id="UP000076738"/>
    </source>
</evidence>
<dbReference type="Gene3D" id="3.40.50.720">
    <property type="entry name" value="NAD(P)-binding Rossmann-like Domain"/>
    <property type="match status" value="1"/>
</dbReference>
<dbReference type="Proteomes" id="UP000076738">
    <property type="component" value="Unassembled WGS sequence"/>
</dbReference>
<dbReference type="AlphaFoldDB" id="A0A167KHA8"/>
<proteinExistence type="inferred from homology"/>
<keyword evidence="6" id="KW-1185">Reference proteome</keyword>
<keyword evidence="3" id="KW-0560">Oxidoreductase</keyword>
<evidence type="ECO:0000256" key="4">
    <source>
        <dbReference type="RuleBase" id="RU000363"/>
    </source>
</evidence>
<comment type="similarity">
    <text evidence="1 4">Belongs to the short-chain dehydrogenases/reductases (SDR) family.</text>
</comment>
<sequence length="324" mass="35987">MFQGLWNVWYQIREIYPPTPKWGVDDIPDQTGKVALVTGGYAGIGKLIAKYLLLKNATVYIAGRSQKKAEEAIDELKQITKSDKIHFLSLDLSDLVNVKKTAEEFRKSGERIDMLFNNAGIMIPPMDQLTKQGYDLTWGTNVVGPSYFTILLLPVLLSSAKTAPDGKVRVINVASNANWFAPKGGILWDTLEGSNPERVKKGSPESAYSQSKWANIVFSNELAKRYGSQGIVSTAVNPGSVRTEVNRHAAPWTKWFLETVIQSAPDPLGALTPLYAGTSPEAADLGGRYFWPWARVGIPRKDTNDEAQWKRVWEFVEEAAKRVA</sequence>
<evidence type="ECO:0000256" key="2">
    <source>
        <dbReference type="ARBA" id="ARBA00022857"/>
    </source>
</evidence>
<evidence type="ECO:0000256" key="1">
    <source>
        <dbReference type="ARBA" id="ARBA00006484"/>
    </source>
</evidence>
<protein>
    <submittedName>
        <fullName evidence="5">NAD(P)-binding protein</fullName>
    </submittedName>
</protein>
<dbReference type="EMBL" id="KV417293">
    <property type="protein sequence ID" value="KZO94649.1"/>
    <property type="molecule type" value="Genomic_DNA"/>
</dbReference>